<accession>A0A5J4UFB3</accession>
<dbReference type="EMBL" id="SNRW01016469">
    <property type="protein sequence ID" value="KAA6369338.1"/>
    <property type="molecule type" value="Genomic_DNA"/>
</dbReference>
<dbReference type="Proteomes" id="UP000324800">
    <property type="component" value="Unassembled WGS sequence"/>
</dbReference>
<dbReference type="InterPro" id="IPR038717">
    <property type="entry name" value="Tc1-like_DDE_dom"/>
</dbReference>
<comment type="caution">
    <text evidence="2">The sequence shown here is derived from an EMBL/GenBank/DDBJ whole genome shotgun (WGS) entry which is preliminary data.</text>
</comment>
<protein>
    <recommendedName>
        <fullName evidence="1">Tc1-like transposase DDE domain-containing protein</fullName>
    </recommendedName>
</protein>
<evidence type="ECO:0000259" key="1">
    <source>
        <dbReference type="Pfam" id="PF13358"/>
    </source>
</evidence>
<dbReference type="AlphaFoldDB" id="A0A5J4UFB3"/>
<dbReference type="Pfam" id="PF13358">
    <property type="entry name" value="DDE_3"/>
    <property type="match status" value="1"/>
</dbReference>
<gene>
    <name evidence="2" type="ORF">EZS28_035136</name>
</gene>
<dbReference type="InterPro" id="IPR036397">
    <property type="entry name" value="RNaseH_sf"/>
</dbReference>
<feature type="domain" description="Tc1-like transposase DDE" evidence="1">
    <location>
        <begin position="3"/>
        <end position="98"/>
    </location>
</feature>
<name>A0A5J4UFB3_9EUKA</name>
<evidence type="ECO:0000313" key="3">
    <source>
        <dbReference type="Proteomes" id="UP000324800"/>
    </source>
</evidence>
<organism evidence="2 3">
    <name type="scientific">Streblomastix strix</name>
    <dbReference type="NCBI Taxonomy" id="222440"/>
    <lineage>
        <taxon>Eukaryota</taxon>
        <taxon>Metamonada</taxon>
        <taxon>Preaxostyla</taxon>
        <taxon>Oxymonadida</taxon>
        <taxon>Streblomastigidae</taxon>
        <taxon>Streblomastix</taxon>
    </lineage>
</organism>
<dbReference type="Gene3D" id="3.30.420.10">
    <property type="entry name" value="Ribonuclease H-like superfamily/Ribonuclease H"/>
    <property type="match status" value="1"/>
</dbReference>
<sequence>MIFACINFERKTSIQFVEHTWNARDYAKALKLMFDEMRNDDEEDEYVLYQDNASIHTAKLTKELLEAEDIQSVQTPARSPDLNPIENTWKQLSRSQKKLFQRVGTNWTKSMLQTFVLLNHGGY</sequence>
<dbReference type="OrthoDB" id="9996331at2759"/>
<reference evidence="2 3" key="1">
    <citation type="submission" date="2019-03" db="EMBL/GenBank/DDBJ databases">
        <title>Single cell metagenomics reveals metabolic interactions within the superorganism composed of flagellate Streblomastix strix and complex community of Bacteroidetes bacteria on its surface.</title>
        <authorList>
            <person name="Treitli S.C."/>
            <person name="Kolisko M."/>
            <person name="Husnik F."/>
            <person name="Keeling P."/>
            <person name="Hampl V."/>
        </authorList>
    </citation>
    <scope>NUCLEOTIDE SEQUENCE [LARGE SCALE GENOMIC DNA]</scope>
    <source>
        <strain evidence="2">ST1C</strain>
    </source>
</reference>
<evidence type="ECO:0000313" key="2">
    <source>
        <dbReference type="EMBL" id="KAA6369338.1"/>
    </source>
</evidence>
<dbReference type="GO" id="GO:0003676">
    <property type="term" value="F:nucleic acid binding"/>
    <property type="evidence" value="ECO:0007669"/>
    <property type="project" value="InterPro"/>
</dbReference>
<proteinExistence type="predicted"/>